<dbReference type="InterPro" id="IPR000425">
    <property type="entry name" value="MIP"/>
</dbReference>
<evidence type="ECO:0000256" key="5">
    <source>
        <dbReference type="ARBA" id="ARBA00022692"/>
    </source>
</evidence>
<dbReference type="Pfam" id="PF00230">
    <property type="entry name" value="MIP"/>
    <property type="match status" value="1"/>
</dbReference>
<evidence type="ECO:0000256" key="3">
    <source>
        <dbReference type="ARBA" id="ARBA00022448"/>
    </source>
</evidence>
<evidence type="ECO:0000256" key="7">
    <source>
        <dbReference type="ARBA" id="ARBA00023136"/>
    </source>
</evidence>
<evidence type="ECO:0000256" key="9">
    <source>
        <dbReference type="SAM" id="Phobius"/>
    </source>
</evidence>
<dbReference type="GO" id="GO:0015250">
    <property type="term" value="F:water channel activity"/>
    <property type="evidence" value="ECO:0007669"/>
    <property type="project" value="TreeGrafter"/>
</dbReference>
<evidence type="ECO:0008006" key="12">
    <source>
        <dbReference type="Google" id="ProtNLM"/>
    </source>
</evidence>
<keyword evidence="6 9" id="KW-1133">Transmembrane helix</keyword>
<organism evidence="10 11">
    <name type="scientific">Candidatus Taylorbacteria bacterium RIFCSPHIGHO2_02_FULL_45_35</name>
    <dbReference type="NCBI Taxonomy" id="1802311"/>
    <lineage>
        <taxon>Bacteria</taxon>
        <taxon>Candidatus Tayloriibacteriota</taxon>
    </lineage>
</organism>
<feature type="transmembrane region" description="Helical" evidence="9">
    <location>
        <begin position="106"/>
        <end position="128"/>
    </location>
</feature>
<keyword evidence="7 9" id="KW-0472">Membrane</keyword>
<evidence type="ECO:0000256" key="4">
    <source>
        <dbReference type="ARBA" id="ARBA00022475"/>
    </source>
</evidence>
<evidence type="ECO:0000313" key="10">
    <source>
        <dbReference type="EMBL" id="OHA27426.1"/>
    </source>
</evidence>
<accession>A0A1G2MU77</accession>
<dbReference type="SUPFAM" id="SSF81338">
    <property type="entry name" value="Aquaporin-like"/>
    <property type="match status" value="1"/>
</dbReference>
<keyword evidence="3 8" id="KW-0813">Transport</keyword>
<feature type="transmembrane region" description="Helical" evidence="9">
    <location>
        <begin position="166"/>
        <end position="190"/>
    </location>
</feature>
<evidence type="ECO:0000256" key="1">
    <source>
        <dbReference type="ARBA" id="ARBA00004651"/>
    </source>
</evidence>
<protein>
    <recommendedName>
        <fullName evidence="12">Aquaporin</fullName>
    </recommendedName>
</protein>
<dbReference type="InterPro" id="IPR034294">
    <property type="entry name" value="Aquaporin_transptr"/>
</dbReference>
<keyword evidence="5 8" id="KW-0812">Transmembrane</keyword>
<dbReference type="GO" id="GO:0005886">
    <property type="term" value="C:plasma membrane"/>
    <property type="evidence" value="ECO:0007669"/>
    <property type="project" value="UniProtKB-SubCell"/>
</dbReference>
<proteinExistence type="inferred from homology"/>
<dbReference type="Proteomes" id="UP000177943">
    <property type="component" value="Unassembled WGS sequence"/>
</dbReference>
<evidence type="ECO:0000256" key="6">
    <source>
        <dbReference type="ARBA" id="ARBA00022989"/>
    </source>
</evidence>
<gene>
    <name evidence="10" type="ORF">A3D56_02985</name>
</gene>
<comment type="caution">
    <text evidence="10">The sequence shown here is derived from an EMBL/GenBank/DDBJ whole genome shotgun (WGS) entry which is preliminary data.</text>
</comment>
<dbReference type="PROSITE" id="PS00221">
    <property type="entry name" value="MIP"/>
    <property type="match status" value="1"/>
</dbReference>
<reference evidence="10 11" key="1">
    <citation type="journal article" date="2016" name="Nat. Commun.">
        <title>Thousands of microbial genomes shed light on interconnected biogeochemical processes in an aquifer system.</title>
        <authorList>
            <person name="Anantharaman K."/>
            <person name="Brown C.T."/>
            <person name="Hug L.A."/>
            <person name="Sharon I."/>
            <person name="Castelle C.J."/>
            <person name="Probst A.J."/>
            <person name="Thomas B.C."/>
            <person name="Singh A."/>
            <person name="Wilkins M.J."/>
            <person name="Karaoz U."/>
            <person name="Brodie E.L."/>
            <person name="Williams K.H."/>
            <person name="Hubbard S.S."/>
            <person name="Banfield J.F."/>
        </authorList>
    </citation>
    <scope>NUCLEOTIDE SEQUENCE [LARGE SCALE GENOMIC DNA]</scope>
</reference>
<evidence type="ECO:0000256" key="2">
    <source>
        <dbReference type="ARBA" id="ARBA00006175"/>
    </source>
</evidence>
<evidence type="ECO:0000313" key="11">
    <source>
        <dbReference type="Proteomes" id="UP000177943"/>
    </source>
</evidence>
<feature type="transmembrane region" description="Helical" evidence="9">
    <location>
        <begin position="72"/>
        <end position="94"/>
    </location>
</feature>
<dbReference type="PANTHER" id="PTHR19139">
    <property type="entry name" value="AQUAPORIN TRANSPORTER"/>
    <property type="match status" value="1"/>
</dbReference>
<dbReference type="Gene3D" id="1.20.1080.10">
    <property type="entry name" value="Glycerol uptake facilitator protein"/>
    <property type="match status" value="1"/>
</dbReference>
<feature type="transmembrane region" description="Helical" evidence="9">
    <location>
        <begin position="135"/>
        <end position="154"/>
    </location>
</feature>
<name>A0A1G2MU77_9BACT</name>
<dbReference type="PRINTS" id="PR00783">
    <property type="entry name" value="MINTRINSICP"/>
</dbReference>
<keyword evidence="4" id="KW-1003">Cell membrane</keyword>
<dbReference type="PANTHER" id="PTHR19139:SF199">
    <property type="entry name" value="MIP17260P"/>
    <property type="match status" value="1"/>
</dbReference>
<sequence length="198" mass="20202">MKKYVAECVGTFALTLTVALSLSGTFPVSTPVLAGLVLMLFVYSIGSISGTHINPAVTVGVWSIGKIKPADAIGYLVAQFLGAWIAMLIVKAALPTVATLVIGTGVKIGIAEALGMFFFTFGITSVIYGKTPKDISGVVVGGSLLLGITIAALLGSNGMLNPAVAFGINSFGLMYVLGPLVGSVLGMMVYKHLGGESS</sequence>
<comment type="similarity">
    <text evidence="2 8">Belongs to the MIP/aquaporin (TC 1.A.8) family.</text>
</comment>
<dbReference type="EMBL" id="MHRP01000012">
    <property type="protein sequence ID" value="OHA27426.1"/>
    <property type="molecule type" value="Genomic_DNA"/>
</dbReference>
<dbReference type="InterPro" id="IPR022357">
    <property type="entry name" value="MIP_CS"/>
</dbReference>
<dbReference type="AlphaFoldDB" id="A0A1G2MU77"/>
<dbReference type="InterPro" id="IPR023271">
    <property type="entry name" value="Aquaporin-like"/>
</dbReference>
<comment type="subcellular location">
    <subcellularLocation>
        <location evidence="1">Cell membrane</location>
        <topology evidence="1">Multi-pass membrane protein</topology>
    </subcellularLocation>
</comment>
<evidence type="ECO:0000256" key="8">
    <source>
        <dbReference type="RuleBase" id="RU000477"/>
    </source>
</evidence>